<dbReference type="GO" id="GO:0016705">
    <property type="term" value="F:oxidoreductase activity, acting on paired donors, with incorporation or reduction of molecular oxygen"/>
    <property type="evidence" value="ECO:0007669"/>
    <property type="project" value="InterPro"/>
</dbReference>
<dbReference type="Proteomes" id="UP001231518">
    <property type="component" value="Chromosome 24"/>
</dbReference>
<dbReference type="InterPro" id="IPR002401">
    <property type="entry name" value="Cyt_P450_E_grp-I"/>
</dbReference>
<dbReference type="InterPro" id="IPR017972">
    <property type="entry name" value="Cyt_P450_CS"/>
</dbReference>
<keyword evidence="7 14" id="KW-0479">Metal-binding</keyword>
<dbReference type="PANTHER" id="PTHR24291:SF189">
    <property type="entry name" value="CYTOCHROME P450 4C3-RELATED"/>
    <property type="match status" value="1"/>
</dbReference>
<name>A0AAD7YH19_MYTSE</name>
<reference evidence="16" key="1">
    <citation type="submission" date="2023-03" db="EMBL/GenBank/DDBJ databases">
        <title>Chromosome-level genomes of two armyworms, Mythimna separata and Mythimna loreyi, provide insights into the biosynthesis and reception of sex pheromones.</title>
        <authorList>
            <person name="Zhao H."/>
        </authorList>
    </citation>
    <scope>NUCLEOTIDE SEQUENCE</scope>
    <source>
        <strain evidence="16">BeijingLab</strain>
        <tissue evidence="16">Pupa</tissue>
    </source>
</reference>
<comment type="cofactor">
    <cofactor evidence="1 14">
        <name>heme</name>
        <dbReference type="ChEBI" id="CHEBI:30413"/>
    </cofactor>
</comment>
<evidence type="ECO:0000256" key="15">
    <source>
        <dbReference type="RuleBase" id="RU000461"/>
    </source>
</evidence>
<protein>
    <recommendedName>
        <fullName evidence="18">Cytochrome P450</fullName>
    </recommendedName>
</protein>
<keyword evidence="11 14" id="KW-0408">Iron</keyword>
<evidence type="ECO:0008006" key="18">
    <source>
        <dbReference type="Google" id="ProtNLM"/>
    </source>
</evidence>
<dbReference type="PRINTS" id="PR00463">
    <property type="entry name" value="EP450I"/>
</dbReference>
<sequence>MLAVALFFIACAAYWWWRHKNVKATEPPDLPGGWPIVGHLPRLLTDSCTLWNLLSNDVHQEISGLGGVARVTIGPRTVYLITDPEDSLTVAASCMEKDPYYNFAKPWLGHGLVTAKYEIWKNHRKLLNPAFSQILLDTFMGVFNSQSRKLVNYLENEGEKCYFDHSIHIRHNALETICMTALGVDFTDSNLNSKYVQALELVLKTLIERFLKFWLHSNKTFAWSNLKKKQDSCLSILHNVSNTVLQKRKFQINQNMNADKKGIPGTKFKPFIDLLLELSYKKEVFSDKEIRDHVDTILVAGHDTTANVLTFTMTLLGSYPEVQEKVFAEIQEVLGGNRDVKKEHLTRLVYLEAVLKESMRFFTIVPVIARRLKEDIKLKNCTLSANMTCITFLFGIHKHPIWGEDVNEFKPERWLAPDCPKAFAAFGLGKRNCIGKTYAMMSMKTTLAHVVRRFRIKADHTKMRVQAGAMLKAVAGHHVSIEKRT</sequence>
<evidence type="ECO:0000256" key="13">
    <source>
        <dbReference type="ARBA" id="ARBA00023136"/>
    </source>
</evidence>
<evidence type="ECO:0000256" key="5">
    <source>
        <dbReference type="ARBA" id="ARBA00010617"/>
    </source>
</evidence>
<dbReference type="PANTHER" id="PTHR24291">
    <property type="entry name" value="CYTOCHROME P450 FAMILY 4"/>
    <property type="match status" value="1"/>
</dbReference>
<evidence type="ECO:0000256" key="10">
    <source>
        <dbReference type="ARBA" id="ARBA00023002"/>
    </source>
</evidence>
<dbReference type="InterPro" id="IPR036396">
    <property type="entry name" value="Cyt_P450_sf"/>
</dbReference>
<dbReference type="GO" id="GO:0005789">
    <property type="term" value="C:endoplasmic reticulum membrane"/>
    <property type="evidence" value="ECO:0007669"/>
    <property type="project" value="UniProtKB-SubCell"/>
</dbReference>
<evidence type="ECO:0000256" key="11">
    <source>
        <dbReference type="ARBA" id="ARBA00023004"/>
    </source>
</evidence>
<comment type="function">
    <text evidence="2">May be involved in the metabolism of insect hormones and in the breakdown of synthetic insecticides.</text>
</comment>
<keyword evidence="6 14" id="KW-0349">Heme</keyword>
<evidence type="ECO:0000256" key="7">
    <source>
        <dbReference type="ARBA" id="ARBA00022723"/>
    </source>
</evidence>
<evidence type="ECO:0000256" key="12">
    <source>
        <dbReference type="ARBA" id="ARBA00023033"/>
    </source>
</evidence>
<evidence type="ECO:0000313" key="16">
    <source>
        <dbReference type="EMBL" id="KAJ8715374.1"/>
    </source>
</evidence>
<accession>A0AAD7YH19</accession>
<proteinExistence type="inferred from homology"/>
<evidence type="ECO:0000256" key="3">
    <source>
        <dbReference type="ARBA" id="ARBA00004174"/>
    </source>
</evidence>
<feature type="binding site" description="axial binding residue" evidence="14">
    <location>
        <position position="433"/>
    </location>
    <ligand>
        <name>heme</name>
        <dbReference type="ChEBI" id="CHEBI:30413"/>
    </ligand>
    <ligandPart>
        <name>Fe</name>
        <dbReference type="ChEBI" id="CHEBI:18248"/>
    </ligandPart>
</feature>
<dbReference type="InterPro" id="IPR050196">
    <property type="entry name" value="Cytochrome_P450_Monoox"/>
</dbReference>
<evidence type="ECO:0000256" key="9">
    <source>
        <dbReference type="ARBA" id="ARBA00022848"/>
    </source>
</evidence>
<evidence type="ECO:0000256" key="2">
    <source>
        <dbReference type="ARBA" id="ARBA00003690"/>
    </source>
</evidence>
<keyword evidence="17" id="KW-1185">Reference proteome</keyword>
<dbReference type="Gene3D" id="1.10.630.10">
    <property type="entry name" value="Cytochrome P450"/>
    <property type="match status" value="1"/>
</dbReference>
<evidence type="ECO:0000256" key="4">
    <source>
        <dbReference type="ARBA" id="ARBA00004406"/>
    </source>
</evidence>
<comment type="caution">
    <text evidence="16">The sequence shown here is derived from an EMBL/GenBank/DDBJ whole genome shotgun (WGS) entry which is preliminary data.</text>
</comment>
<dbReference type="PRINTS" id="PR00385">
    <property type="entry name" value="P450"/>
</dbReference>
<dbReference type="GO" id="GO:0004497">
    <property type="term" value="F:monooxygenase activity"/>
    <property type="evidence" value="ECO:0007669"/>
    <property type="project" value="UniProtKB-KW"/>
</dbReference>
<evidence type="ECO:0000313" key="17">
    <source>
        <dbReference type="Proteomes" id="UP001231518"/>
    </source>
</evidence>
<dbReference type="InterPro" id="IPR001128">
    <property type="entry name" value="Cyt_P450"/>
</dbReference>
<evidence type="ECO:0000256" key="8">
    <source>
        <dbReference type="ARBA" id="ARBA00022824"/>
    </source>
</evidence>
<evidence type="ECO:0000256" key="14">
    <source>
        <dbReference type="PIRSR" id="PIRSR602401-1"/>
    </source>
</evidence>
<organism evidence="16 17">
    <name type="scientific">Mythimna separata</name>
    <name type="common">Oriental armyworm</name>
    <name type="synonym">Pseudaletia separata</name>
    <dbReference type="NCBI Taxonomy" id="271217"/>
    <lineage>
        <taxon>Eukaryota</taxon>
        <taxon>Metazoa</taxon>
        <taxon>Ecdysozoa</taxon>
        <taxon>Arthropoda</taxon>
        <taxon>Hexapoda</taxon>
        <taxon>Insecta</taxon>
        <taxon>Pterygota</taxon>
        <taxon>Neoptera</taxon>
        <taxon>Endopterygota</taxon>
        <taxon>Lepidoptera</taxon>
        <taxon>Glossata</taxon>
        <taxon>Ditrysia</taxon>
        <taxon>Noctuoidea</taxon>
        <taxon>Noctuidae</taxon>
        <taxon>Noctuinae</taxon>
        <taxon>Hadenini</taxon>
        <taxon>Mythimna</taxon>
    </lineage>
</organism>
<keyword evidence="12 15" id="KW-0503">Monooxygenase</keyword>
<dbReference type="SUPFAM" id="SSF48264">
    <property type="entry name" value="Cytochrome P450"/>
    <property type="match status" value="1"/>
</dbReference>
<dbReference type="EMBL" id="JARGEI010000018">
    <property type="protein sequence ID" value="KAJ8715374.1"/>
    <property type="molecule type" value="Genomic_DNA"/>
</dbReference>
<comment type="subcellular location">
    <subcellularLocation>
        <location evidence="4">Endoplasmic reticulum membrane</location>
        <topology evidence="4">Peripheral membrane protein</topology>
    </subcellularLocation>
    <subcellularLocation>
        <location evidence="3">Microsome membrane</location>
        <topology evidence="3">Peripheral membrane protein</topology>
    </subcellularLocation>
</comment>
<dbReference type="PROSITE" id="PS00086">
    <property type="entry name" value="CYTOCHROME_P450"/>
    <property type="match status" value="1"/>
</dbReference>
<dbReference type="AlphaFoldDB" id="A0AAD7YH19"/>
<keyword evidence="9" id="KW-0492">Microsome</keyword>
<dbReference type="GO" id="GO:0020037">
    <property type="term" value="F:heme binding"/>
    <property type="evidence" value="ECO:0007669"/>
    <property type="project" value="InterPro"/>
</dbReference>
<dbReference type="Pfam" id="PF00067">
    <property type="entry name" value="p450"/>
    <property type="match status" value="1"/>
</dbReference>
<keyword evidence="13" id="KW-0472">Membrane</keyword>
<keyword evidence="10 15" id="KW-0560">Oxidoreductase</keyword>
<comment type="similarity">
    <text evidence="5 15">Belongs to the cytochrome P450 family.</text>
</comment>
<evidence type="ECO:0000256" key="1">
    <source>
        <dbReference type="ARBA" id="ARBA00001971"/>
    </source>
</evidence>
<keyword evidence="8" id="KW-0256">Endoplasmic reticulum</keyword>
<evidence type="ECO:0000256" key="6">
    <source>
        <dbReference type="ARBA" id="ARBA00022617"/>
    </source>
</evidence>
<dbReference type="GO" id="GO:0005506">
    <property type="term" value="F:iron ion binding"/>
    <property type="evidence" value="ECO:0007669"/>
    <property type="project" value="InterPro"/>
</dbReference>
<gene>
    <name evidence="16" type="ORF">PYW07_009856</name>
</gene>